<keyword evidence="3" id="KW-1185">Reference proteome</keyword>
<feature type="region of interest" description="Disordered" evidence="1">
    <location>
        <begin position="120"/>
        <end position="147"/>
    </location>
</feature>
<sequence>MRDRDGDRNAGDVDSWPDARTLPVLGRPERLLDGIGAGGGSRAVIRVRALGRPEILDVPGDVHVRKNVLEFLTYLIARGGSAHQEVILEDLMPEPSRRKAVERMHTYTYNLRQVFTRPRRRRQLPESATARVRAGPGRVRRRPVDDA</sequence>
<dbReference type="Gene3D" id="1.10.10.10">
    <property type="entry name" value="Winged helix-like DNA-binding domain superfamily/Winged helix DNA-binding domain"/>
    <property type="match status" value="1"/>
</dbReference>
<gene>
    <name evidence="2" type="ORF">JKJ07_23325</name>
</gene>
<evidence type="ECO:0000313" key="3">
    <source>
        <dbReference type="Proteomes" id="UP000598996"/>
    </source>
</evidence>
<proteinExistence type="predicted"/>
<accession>A0ABS1VRP0</accession>
<organism evidence="2 3">
    <name type="scientific">Paractinoplanes lichenicola</name>
    <dbReference type="NCBI Taxonomy" id="2802976"/>
    <lineage>
        <taxon>Bacteria</taxon>
        <taxon>Bacillati</taxon>
        <taxon>Actinomycetota</taxon>
        <taxon>Actinomycetes</taxon>
        <taxon>Micromonosporales</taxon>
        <taxon>Micromonosporaceae</taxon>
        <taxon>Paractinoplanes</taxon>
    </lineage>
</organism>
<dbReference type="Proteomes" id="UP000598996">
    <property type="component" value="Unassembled WGS sequence"/>
</dbReference>
<evidence type="ECO:0008006" key="4">
    <source>
        <dbReference type="Google" id="ProtNLM"/>
    </source>
</evidence>
<dbReference type="InterPro" id="IPR036388">
    <property type="entry name" value="WH-like_DNA-bd_sf"/>
</dbReference>
<dbReference type="EMBL" id="JAENHO010000006">
    <property type="protein sequence ID" value="MBL7257233.1"/>
    <property type="molecule type" value="Genomic_DNA"/>
</dbReference>
<reference evidence="2 3" key="1">
    <citation type="submission" date="2021-01" db="EMBL/GenBank/DDBJ databases">
        <title>Actinoplanes sp. nov. LDG1-01 isolated from lichen.</title>
        <authorList>
            <person name="Saeng-In P."/>
            <person name="Phongsopitanun W."/>
            <person name="Kanchanasin P."/>
            <person name="Yuki M."/>
            <person name="Kudo T."/>
            <person name="Ohkuma M."/>
            <person name="Tanasupawat S."/>
        </authorList>
    </citation>
    <scope>NUCLEOTIDE SEQUENCE [LARGE SCALE GENOMIC DNA]</scope>
    <source>
        <strain evidence="2 3">LDG1-01</strain>
    </source>
</reference>
<feature type="region of interest" description="Disordered" evidence="1">
    <location>
        <begin position="1"/>
        <end position="21"/>
    </location>
</feature>
<protein>
    <recommendedName>
        <fullName evidence="4">OmpR/PhoB-type domain-containing protein</fullName>
    </recommendedName>
</protein>
<evidence type="ECO:0000313" key="2">
    <source>
        <dbReference type="EMBL" id="MBL7257233.1"/>
    </source>
</evidence>
<dbReference type="RefSeq" id="WP_202993816.1">
    <property type="nucleotide sequence ID" value="NZ_JAENHO010000006.1"/>
</dbReference>
<feature type="compositionally biased region" description="Basic and acidic residues" evidence="1">
    <location>
        <begin position="1"/>
        <end position="11"/>
    </location>
</feature>
<name>A0ABS1VRP0_9ACTN</name>
<comment type="caution">
    <text evidence="2">The sequence shown here is derived from an EMBL/GenBank/DDBJ whole genome shotgun (WGS) entry which is preliminary data.</text>
</comment>
<evidence type="ECO:0000256" key="1">
    <source>
        <dbReference type="SAM" id="MobiDB-lite"/>
    </source>
</evidence>